<name>A0A1H3NPZ9_9RHOB</name>
<dbReference type="EMBL" id="FNPF01000028">
    <property type="protein sequence ID" value="SDY90760.1"/>
    <property type="molecule type" value="Genomic_DNA"/>
</dbReference>
<sequence>MVKACSRSPRTLTETTRRVLAVTRTTTITMTVVVMKTQTKTLKIMTKSSRAREEHDSLDRCTIQTGVVSIAC</sequence>
<gene>
    <name evidence="1" type="ORF">SAMN05444340_1288</name>
</gene>
<proteinExistence type="predicted"/>
<dbReference type="STRING" id="321339.SAMN05444340_1288"/>
<accession>A0A1H3NPZ9</accession>
<reference evidence="1 2" key="1">
    <citation type="submission" date="2016-10" db="EMBL/GenBank/DDBJ databases">
        <authorList>
            <person name="de Groot N.N."/>
        </authorList>
    </citation>
    <scope>NUCLEOTIDE SEQUENCE [LARGE SCALE GENOMIC DNA]</scope>
    <source>
        <strain evidence="1 2">DSM 26880</strain>
    </source>
</reference>
<evidence type="ECO:0000313" key="2">
    <source>
        <dbReference type="Proteomes" id="UP000199286"/>
    </source>
</evidence>
<dbReference type="Proteomes" id="UP000199286">
    <property type="component" value="Unassembled WGS sequence"/>
</dbReference>
<protein>
    <submittedName>
        <fullName evidence="1">Uncharacterized protein</fullName>
    </submittedName>
</protein>
<dbReference type="AlphaFoldDB" id="A0A1H3NPZ9"/>
<organism evidence="1 2">
    <name type="scientific">Citreimonas salinaria</name>
    <dbReference type="NCBI Taxonomy" id="321339"/>
    <lineage>
        <taxon>Bacteria</taxon>
        <taxon>Pseudomonadati</taxon>
        <taxon>Pseudomonadota</taxon>
        <taxon>Alphaproteobacteria</taxon>
        <taxon>Rhodobacterales</taxon>
        <taxon>Roseobacteraceae</taxon>
        <taxon>Citreimonas</taxon>
    </lineage>
</organism>
<evidence type="ECO:0000313" key="1">
    <source>
        <dbReference type="EMBL" id="SDY90760.1"/>
    </source>
</evidence>
<keyword evidence="2" id="KW-1185">Reference proteome</keyword>